<dbReference type="PANTHER" id="PTHR35330:SF1">
    <property type="entry name" value="SIROHEME BIOSYNTHESIS PROTEIN MET8"/>
    <property type="match status" value="1"/>
</dbReference>
<evidence type="ECO:0000313" key="7">
    <source>
        <dbReference type="Proteomes" id="UP000430272"/>
    </source>
</evidence>
<proteinExistence type="predicted"/>
<dbReference type="Pfam" id="PF13241">
    <property type="entry name" value="NAD_binding_7"/>
    <property type="match status" value="1"/>
</dbReference>
<dbReference type="GO" id="GO:0004325">
    <property type="term" value="F:ferrochelatase activity"/>
    <property type="evidence" value="ECO:0007669"/>
    <property type="project" value="InterPro"/>
</dbReference>
<dbReference type="Gene3D" id="3.30.160.110">
    <property type="entry name" value="Siroheme synthase, domain 2"/>
    <property type="match status" value="1"/>
</dbReference>
<gene>
    <name evidence="6" type="ORF">GRI47_08030</name>
</gene>
<evidence type="ECO:0000256" key="4">
    <source>
        <dbReference type="ARBA" id="ARBA00023027"/>
    </source>
</evidence>
<evidence type="ECO:0000256" key="5">
    <source>
        <dbReference type="ARBA" id="ARBA00023244"/>
    </source>
</evidence>
<evidence type="ECO:0000256" key="2">
    <source>
        <dbReference type="ARBA" id="ARBA00012400"/>
    </source>
</evidence>
<dbReference type="GO" id="GO:0043115">
    <property type="term" value="F:precorrin-2 dehydrogenase activity"/>
    <property type="evidence" value="ECO:0007669"/>
    <property type="project" value="UniProtKB-EC"/>
</dbReference>
<dbReference type="Gene3D" id="3.40.50.720">
    <property type="entry name" value="NAD(P)-binding Rossmann-like Domain"/>
    <property type="match status" value="1"/>
</dbReference>
<dbReference type="UniPathway" id="UPA00262">
    <property type="reaction ID" value="UER00222"/>
</dbReference>
<evidence type="ECO:0000313" key="6">
    <source>
        <dbReference type="EMBL" id="MXO53955.1"/>
    </source>
</evidence>
<dbReference type="AlphaFoldDB" id="A0A844Y708"/>
<dbReference type="NCBIfam" id="TIGR01470">
    <property type="entry name" value="cysG_Nterm"/>
    <property type="match status" value="1"/>
</dbReference>
<evidence type="ECO:0000256" key="1">
    <source>
        <dbReference type="ARBA" id="ARBA00005010"/>
    </source>
</evidence>
<accession>A0A844Y708</accession>
<keyword evidence="4" id="KW-0520">NAD</keyword>
<protein>
    <recommendedName>
        <fullName evidence="2">precorrin-2 dehydrogenase</fullName>
        <ecNumber evidence="2">1.3.1.76</ecNumber>
    </recommendedName>
</protein>
<keyword evidence="7" id="KW-1185">Reference proteome</keyword>
<dbReference type="Proteomes" id="UP000430272">
    <property type="component" value="Unassembled WGS sequence"/>
</dbReference>
<dbReference type="EC" id="1.3.1.76" evidence="2"/>
<comment type="pathway">
    <text evidence="1">Porphyrin-containing compound metabolism; siroheme biosynthesis; sirohydrochlorin from precorrin-2: step 1/1.</text>
</comment>
<sequence>MAEAKRRLVERAGGTCVSEAEAHQARLGFVALDDGREAEAAALRLKRQGLLVNVADRPELCDFTLPSVLERGPITVAVATGGASAGLAKQLRLALERILPASLGALASRLGDARQGMRDRWPDGGERRRALDAALASGGVLDPLDAGSANRVEDWLKGQDKRDGAGVVEILLRSADPDDLTLRQARLLGTADYVVHPRDISEAILVRARADAERVALEDGPSGDDPVSGDHGLTVVLRMKPADA</sequence>
<comment type="caution">
    <text evidence="6">The sequence shown here is derived from an EMBL/GenBank/DDBJ whole genome shotgun (WGS) entry which is preliminary data.</text>
</comment>
<name>A0A844Y708_9SPHN</name>
<reference evidence="6 7" key="1">
    <citation type="submission" date="2019-12" db="EMBL/GenBank/DDBJ databases">
        <title>Genomic-based taxomic classification of the family Erythrobacteraceae.</title>
        <authorList>
            <person name="Xu L."/>
        </authorList>
    </citation>
    <scope>NUCLEOTIDE SEQUENCE [LARGE SCALE GENOMIC DNA]</scope>
    <source>
        <strain evidence="6 7">JCM 17468</strain>
    </source>
</reference>
<dbReference type="InterPro" id="IPR006367">
    <property type="entry name" value="Sirohaem_synthase_N"/>
</dbReference>
<keyword evidence="5" id="KW-0627">Porphyrin biosynthesis</keyword>
<evidence type="ECO:0000256" key="3">
    <source>
        <dbReference type="ARBA" id="ARBA00023002"/>
    </source>
</evidence>
<dbReference type="InterPro" id="IPR028161">
    <property type="entry name" value="Met8-like"/>
</dbReference>
<dbReference type="GO" id="GO:0019354">
    <property type="term" value="P:siroheme biosynthetic process"/>
    <property type="evidence" value="ECO:0007669"/>
    <property type="project" value="UniProtKB-UniPathway"/>
</dbReference>
<dbReference type="PANTHER" id="PTHR35330">
    <property type="entry name" value="SIROHEME BIOSYNTHESIS PROTEIN MET8"/>
    <property type="match status" value="1"/>
</dbReference>
<dbReference type="OrthoDB" id="9815856at2"/>
<dbReference type="EMBL" id="WTYD01000001">
    <property type="protein sequence ID" value="MXO53955.1"/>
    <property type="molecule type" value="Genomic_DNA"/>
</dbReference>
<organism evidence="6 7">
    <name type="scientific">Qipengyuania pelagi</name>
    <dbReference type="NCBI Taxonomy" id="994320"/>
    <lineage>
        <taxon>Bacteria</taxon>
        <taxon>Pseudomonadati</taxon>
        <taxon>Pseudomonadota</taxon>
        <taxon>Alphaproteobacteria</taxon>
        <taxon>Sphingomonadales</taxon>
        <taxon>Erythrobacteraceae</taxon>
        <taxon>Qipengyuania</taxon>
    </lineage>
</organism>
<dbReference type="SUPFAM" id="SSF75615">
    <property type="entry name" value="Siroheme synthase middle domains-like"/>
    <property type="match status" value="1"/>
</dbReference>
<keyword evidence="3" id="KW-0560">Oxidoreductase</keyword>